<name>X1BAN9_9ZZZZ</name>
<keyword evidence="1" id="KW-0472">Membrane</keyword>
<organism evidence="2">
    <name type="scientific">marine sediment metagenome</name>
    <dbReference type="NCBI Taxonomy" id="412755"/>
    <lineage>
        <taxon>unclassified sequences</taxon>
        <taxon>metagenomes</taxon>
        <taxon>ecological metagenomes</taxon>
    </lineage>
</organism>
<evidence type="ECO:0008006" key="3">
    <source>
        <dbReference type="Google" id="ProtNLM"/>
    </source>
</evidence>
<reference evidence="2" key="1">
    <citation type="journal article" date="2014" name="Front. Microbiol.">
        <title>High frequency of phylogenetically diverse reductive dehalogenase-homologous genes in deep subseafloor sedimentary metagenomes.</title>
        <authorList>
            <person name="Kawai M."/>
            <person name="Futagami T."/>
            <person name="Toyoda A."/>
            <person name="Takaki Y."/>
            <person name="Nishi S."/>
            <person name="Hori S."/>
            <person name="Arai W."/>
            <person name="Tsubouchi T."/>
            <person name="Morono Y."/>
            <person name="Uchiyama I."/>
            <person name="Ito T."/>
            <person name="Fujiyama A."/>
            <person name="Inagaki F."/>
            <person name="Takami H."/>
        </authorList>
    </citation>
    <scope>NUCLEOTIDE SEQUENCE</scope>
    <source>
        <strain evidence="2">Expedition CK06-06</strain>
    </source>
</reference>
<dbReference type="NCBIfam" id="NF033507">
    <property type="entry name" value="Loki-CTERM"/>
    <property type="match status" value="1"/>
</dbReference>
<accession>X1BAN9</accession>
<dbReference type="NCBIfam" id="NF045529">
    <property type="entry name" value="Heimdall-CTERM"/>
    <property type="match status" value="1"/>
</dbReference>
<evidence type="ECO:0000256" key="1">
    <source>
        <dbReference type="SAM" id="Phobius"/>
    </source>
</evidence>
<protein>
    <recommendedName>
        <fullName evidence="3">Big-1 domain-containing protein</fullName>
    </recommendedName>
</protein>
<dbReference type="AlphaFoldDB" id="X1BAN9"/>
<sequence>IAYNTEAELDILVTGRGTALEDVFISIDVPGLDETNTTTDAQGIATFAFIPRQTGDIAIKIENRTSTTSVRVTSWALYLIVPASADESGTFVVTVRNKTITGDAIEGATITFNGETYTTDSNGTATINSPTNVAADSDRTVTATKEGYAEASDTITILNKPKLEITIDQTPDGGKYVSPVNVYVSDDDGKLITAATVTFDTQVLTTINGKVTITVNSDTTGTIRATKTGFTHAEDVSVTIKTAGIPGFELLTLIAAIGVAFILLRRRRH</sequence>
<proteinExistence type="predicted"/>
<keyword evidence="1" id="KW-0812">Transmembrane</keyword>
<feature type="non-terminal residue" evidence="2">
    <location>
        <position position="1"/>
    </location>
</feature>
<gene>
    <name evidence="2" type="ORF">S01H4_42694</name>
</gene>
<feature type="transmembrane region" description="Helical" evidence="1">
    <location>
        <begin position="243"/>
        <end position="264"/>
    </location>
</feature>
<keyword evidence="1" id="KW-1133">Transmembrane helix</keyword>
<comment type="caution">
    <text evidence="2">The sequence shown here is derived from an EMBL/GenBank/DDBJ whole genome shotgun (WGS) entry which is preliminary data.</text>
</comment>
<evidence type="ECO:0000313" key="2">
    <source>
        <dbReference type="EMBL" id="GAG92919.1"/>
    </source>
</evidence>
<dbReference type="Gene3D" id="2.60.40.1120">
    <property type="entry name" value="Carboxypeptidase-like, regulatory domain"/>
    <property type="match status" value="1"/>
</dbReference>
<dbReference type="EMBL" id="BART01023472">
    <property type="protein sequence ID" value="GAG92919.1"/>
    <property type="molecule type" value="Genomic_DNA"/>
</dbReference>